<proteinExistence type="predicted"/>
<gene>
    <name evidence="2" type="ORF">Taro_027247</name>
</gene>
<feature type="compositionally biased region" description="Basic residues" evidence="1">
    <location>
        <begin position="182"/>
        <end position="191"/>
    </location>
</feature>
<feature type="compositionally biased region" description="Low complexity" evidence="1">
    <location>
        <begin position="192"/>
        <end position="203"/>
    </location>
</feature>
<keyword evidence="3" id="KW-1185">Reference proteome</keyword>
<evidence type="ECO:0000313" key="2">
    <source>
        <dbReference type="EMBL" id="MQL94587.1"/>
    </source>
</evidence>
<evidence type="ECO:0000256" key="1">
    <source>
        <dbReference type="SAM" id="MobiDB-lite"/>
    </source>
</evidence>
<reference evidence="2" key="1">
    <citation type="submission" date="2017-07" db="EMBL/GenBank/DDBJ databases">
        <title>Taro Niue Genome Assembly and Annotation.</title>
        <authorList>
            <person name="Atibalentja N."/>
            <person name="Keating K."/>
            <person name="Fields C.J."/>
        </authorList>
    </citation>
    <scope>NUCLEOTIDE SEQUENCE</scope>
    <source>
        <strain evidence="2">Niue_2</strain>
        <tissue evidence="2">Leaf</tissue>
    </source>
</reference>
<name>A0A843VJL2_COLES</name>
<accession>A0A843VJL2</accession>
<sequence>MMRNEILGSRLLAEEFECLNARCLHYNKFSLYPQILPTGTIEATESHLEGIRFEATESLLVPRRKWRTERRSGSQVDEGDAASGSAHGIREGSEEGVKAGNGQGAMMLLRETLSIIGFPPLSAHRHRHHSWTMMPQEHLHCQPLVGLPHEAPPQEVPTLLRQLLRDLRKLIVGADVEEKRPACHHHRHHPLPRLAYPRPARQRPLPPLACPRLTSTWQSPRPHSALPLPRPVPHGVNLPPSLPPFPESGKVPEEDAPTLNPTSPSPQPPATLSQSMEGISLLQLLHCSEMVSTAAFRIEMGMSSSCPFCNLHVPLADLEWYFFSLLCFPKFDPIFGWCSDKMDAMIKKKVEDAMPIATGLEREELKVKLENVMDCSEWIVPFHVFKSLAEEGLESQHRCGLGGTP</sequence>
<dbReference type="EMBL" id="NMUH01001692">
    <property type="protein sequence ID" value="MQL94587.1"/>
    <property type="molecule type" value="Genomic_DNA"/>
</dbReference>
<evidence type="ECO:0000313" key="3">
    <source>
        <dbReference type="Proteomes" id="UP000652761"/>
    </source>
</evidence>
<feature type="region of interest" description="Disordered" evidence="1">
    <location>
        <begin position="66"/>
        <end position="100"/>
    </location>
</feature>
<feature type="region of interest" description="Disordered" evidence="1">
    <location>
        <begin position="181"/>
        <end position="273"/>
    </location>
</feature>
<protein>
    <submittedName>
        <fullName evidence="2">Uncharacterized protein</fullName>
    </submittedName>
</protein>
<dbReference type="Proteomes" id="UP000652761">
    <property type="component" value="Unassembled WGS sequence"/>
</dbReference>
<organism evidence="2 3">
    <name type="scientific">Colocasia esculenta</name>
    <name type="common">Wild taro</name>
    <name type="synonym">Arum esculentum</name>
    <dbReference type="NCBI Taxonomy" id="4460"/>
    <lineage>
        <taxon>Eukaryota</taxon>
        <taxon>Viridiplantae</taxon>
        <taxon>Streptophyta</taxon>
        <taxon>Embryophyta</taxon>
        <taxon>Tracheophyta</taxon>
        <taxon>Spermatophyta</taxon>
        <taxon>Magnoliopsida</taxon>
        <taxon>Liliopsida</taxon>
        <taxon>Araceae</taxon>
        <taxon>Aroideae</taxon>
        <taxon>Colocasieae</taxon>
        <taxon>Colocasia</taxon>
    </lineage>
</organism>
<feature type="compositionally biased region" description="Basic and acidic residues" evidence="1">
    <location>
        <begin position="88"/>
        <end position="97"/>
    </location>
</feature>
<dbReference type="AlphaFoldDB" id="A0A843VJL2"/>
<comment type="caution">
    <text evidence="2">The sequence shown here is derived from an EMBL/GenBank/DDBJ whole genome shotgun (WGS) entry which is preliminary data.</text>
</comment>